<sequence>MRPTTFQCWRKKSTRALVFCALGFVTLPMRVNLFASISSDQFDSGMIRGGYRRLCWFSMVHFSFSSLELRLDITSREGSFAKQTTNNLTKYALQLLERNIRRISWFRYEKWRDRTEALGVVARELRESKRTIPTTSTDRCISRRRSCGGPSDPGREKNPAGKAAES</sequence>
<reference evidence="2 3" key="1">
    <citation type="journal article" date="2020" name="BMC Genomics">
        <title>Intraspecific diversification of the crop wild relative Brassica cretica Lam. using demographic model selection.</title>
        <authorList>
            <person name="Kioukis A."/>
            <person name="Michalopoulou V.A."/>
            <person name="Briers L."/>
            <person name="Pirintsos S."/>
            <person name="Studholme D.J."/>
            <person name="Pavlidis P."/>
            <person name="Sarris P.F."/>
        </authorList>
    </citation>
    <scope>NUCLEOTIDE SEQUENCE [LARGE SCALE GENOMIC DNA]</scope>
    <source>
        <strain evidence="3">cv. PFS-1207/04</strain>
    </source>
</reference>
<feature type="region of interest" description="Disordered" evidence="1">
    <location>
        <begin position="133"/>
        <end position="166"/>
    </location>
</feature>
<protein>
    <submittedName>
        <fullName evidence="2">Uncharacterized protein</fullName>
    </submittedName>
</protein>
<accession>A0ABQ7BJQ6</accession>
<name>A0ABQ7BJQ6_BRACR</name>
<proteinExistence type="predicted"/>
<organism evidence="2 3">
    <name type="scientific">Brassica cretica</name>
    <name type="common">Mustard</name>
    <dbReference type="NCBI Taxonomy" id="69181"/>
    <lineage>
        <taxon>Eukaryota</taxon>
        <taxon>Viridiplantae</taxon>
        <taxon>Streptophyta</taxon>
        <taxon>Embryophyta</taxon>
        <taxon>Tracheophyta</taxon>
        <taxon>Spermatophyta</taxon>
        <taxon>Magnoliopsida</taxon>
        <taxon>eudicotyledons</taxon>
        <taxon>Gunneridae</taxon>
        <taxon>Pentapetalae</taxon>
        <taxon>rosids</taxon>
        <taxon>malvids</taxon>
        <taxon>Brassicales</taxon>
        <taxon>Brassicaceae</taxon>
        <taxon>Brassiceae</taxon>
        <taxon>Brassica</taxon>
    </lineage>
</organism>
<comment type="caution">
    <text evidence="2">The sequence shown here is derived from an EMBL/GenBank/DDBJ whole genome shotgun (WGS) entry which is preliminary data.</text>
</comment>
<dbReference type="EMBL" id="QGKV02001507">
    <property type="protein sequence ID" value="KAF3532548.1"/>
    <property type="molecule type" value="Genomic_DNA"/>
</dbReference>
<keyword evidence="3" id="KW-1185">Reference proteome</keyword>
<feature type="compositionally biased region" description="Basic and acidic residues" evidence="1">
    <location>
        <begin position="153"/>
        <end position="166"/>
    </location>
</feature>
<dbReference type="Proteomes" id="UP000266723">
    <property type="component" value="Unassembled WGS sequence"/>
</dbReference>
<evidence type="ECO:0000256" key="1">
    <source>
        <dbReference type="SAM" id="MobiDB-lite"/>
    </source>
</evidence>
<evidence type="ECO:0000313" key="3">
    <source>
        <dbReference type="Proteomes" id="UP000266723"/>
    </source>
</evidence>
<evidence type="ECO:0000313" key="2">
    <source>
        <dbReference type="EMBL" id="KAF3532548.1"/>
    </source>
</evidence>
<gene>
    <name evidence="2" type="ORF">DY000_02041113</name>
</gene>